<keyword evidence="3 6" id="KW-0863">Zinc-finger</keyword>
<organism evidence="9 10">
    <name type="scientific">Astatotilapia calliptera</name>
    <name type="common">Eastern happy</name>
    <name type="synonym">Chromis callipterus</name>
    <dbReference type="NCBI Taxonomy" id="8154"/>
    <lineage>
        <taxon>Eukaryota</taxon>
        <taxon>Metazoa</taxon>
        <taxon>Chordata</taxon>
        <taxon>Craniata</taxon>
        <taxon>Vertebrata</taxon>
        <taxon>Euteleostomi</taxon>
        <taxon>Actinopterygii</taxon>
        <taxon>Neopterygii</taxon>
        <taxon>Teleostei</taxon>
        <taxon>Neoteleostei</taxon>
        <taxon>Acanthomorphata</taxon>
        <taxon>Ovalentaria</taxon>
        <taxon>Cichlomorphae</taxon>
        <taxon>Cichliformes</taxon>
        <taxon>Cichlidae</taxon>
        <taxon>African cichlids</taxon>
        <taxon>Pseudocrenilabrinae</taxon>
        <taxon>Haplochromini</taxon>
        <taxon>Astatotilapia</taxon>
    </lineage>
</organism>
<feature type="domain" description="C2H2-type" evidence="8">
    <location>
        <begin position="411"/>
        <end position="439"/>
    </location>
</feature>
<dbReference type="PROSITE" id="PS00028">
    <property type="entry name" value="ZINC_FINGER_C2H2_1"/>
    <property type="match status" value="5"/>
</dbReference>
<dbReference type="GO" id="GO:0008270">
    <property type="term" value="F:zinc ion binding"/>
    <property type="evidence" value="ECO:0007669"/>
    <property type="project" value="UniProtKB-KW"/>
</dbReference>
<dbReference type="GO" id="GO:0005634">
    <property type="term" value="C:nucleus"/>
    <property type="evidence" value="ECO:0007669"/>
    <property type="project" value="TreeGrafter"/>
</dbReference>
<dbReference type="InterPro" id="IPR013087">
    <property type="entry name" value="Znf_C2H2_type"/>
</dbReference>
<evidence type="ECO:0000256" key="4">
    <source>
        <dbReference type="ARBA" id="ARBA00022833"/>
    </source>
</evidence>
<dbReference type="Pfam" id="PF03184">
    <property type="entry name" value="DDE_1"/>
    <property type="match status" value="1"/>
</dbReference>
<dbReference type="GeneTree" id="ENSGT00940000163854"/>
<dbReference type="Pfam" id="PF25429">
    <property type="entry name" value="zf-POGZ"/>
    <property type="match status" value="1"/>
</dbReference>
<evidence type="ECO:0000313" key="9">
    <source>
        <dbReference type="Ensembl" id="ENSACLP00000053498.1"/>
    </source>
</evidence>
<dbReference type="Ensembl" id="ENSACLT00000079011.1">
    <property type="protein sequence ID" value="ENSACLP00000053498.1"/>
    <property type="gene ID" value="ENSACLG00000018242.2"/>
</dbReference>
<accession>A0AAX7T9C8</accession>
<feature type="compositionally biased region" description="Basic residues" evidence="7">
    <location>
        <begin position="256"/>
        <end position="268"/>
    </location>
</feature>
<reference evidence="9" key="3">
    <citation type="submission" date="2025-09" db="UniProtKB">
        <authorList>
            <consortium name="Ensembl"/>
        </authorList>
    </citation>
    <scope>IDENTIFICATION</scope>
</reference>
<sequence>MTTEVERPAGGTADQEMKCNEEEEEVLQEKDDEGLQEDADPPPVHIIPLPVQPNAENSCGPLTDSSAMESAGASLSFRVNGQLVPLLPGGGTAKLKLRAHPEGSASGFTTVQIPVTLTLHSPAGIQYISTTASLSASPAPAPTPIITGVICGEAAQKVLIDHNVNFNPPTGLKNQHSAAASPFTSSQATPPPAPGRTKKRPSSRSAAPHTLLHKGELGPVRPPDCLVCTSQYKLITELRGFMCMCSPAIMQSLRNLKRKKKSKHHRGSRDKIRTLKPSRDSQTNSRVSKTRPGPSASKGVSPSQRAHWSSGDLLTSQVSASASLPSLCDPSEPDLFGSLPSSPHGKLVILVEDFYYGSAPGQHPKKCNLMGAKYSEPYRCIHCPKTLGNNIELMSHMQQHVSMIFQWDSAFSCPHCSRHFLSAGKLQSHVEAVHNQCESKATCRICELAFESEPAFLWHMKTTHKPGEMPYICQECGFRSSFYSDVWFHFEECHTSTRNFMCQYCLRVLRRNTCYQQHFIRHQKKREFGCDKCRLHFLYIKELVEHRVLYHRTHIRPPQLSGLKPGTKVTVRAYSVVGESEGEGPKTTVASCKVVDVALPKSSQEVPQRKPVETLGLLLLSLNPDRLSRPLQRCLECLNSVPDLRTHYPSLVHCSLCRFITCCSTSYANHMINNHATCKKVPPYQTIFQSDPKLPDMLMCVTCKLLTCRGDLMANHLTEKPKHTCITLAHTESGMTYENETVSEPRERGADTQSQSDSTTCSGSEGGAFIPIHLLPSSSTQLSVRPLLSSSSFSSQPAMTIKFLGPRSVPGQAPVPLLLSQLSIVLSSLCHGVTVAAHHNCTSPTTIRSWIRQQQRSLRHRLWSWKTEEMAEWVLERWEQQQIVTEELLLLAARAALGGDGRPEDWYSWTVDFMLRHDLGPQTTNRNVSSSFNDKSRRFIDMLRSQSRSPHSLGCMDELPVFIDLDKFSSQSPASFQLYGLPEDRPVFDVIISALSDGGFLPPLLFFTGAAPDIPEGFPENVVLEARAEGFTDQDRLRIWIEKVWHPCVASQRNSSCLLIADVHRGHQTDAFRRALSSVCTDVIFIPSGCSSRLQPLDVCVTRVLRDFLQVSSPVRLWPRVRPSDVSLTCLWSRQTQWIQLVSTGGLDGLGLDQLALTLACWLSEFSSTLNSEKHVMHRSFTSVCSLQQMDDQVEMAKMITALTTVLIQPPETGGPEPGPGSEPVELSKVKEEDRRVEEEVECSVRL</sequence>
<evidence type="ECO:0000256" key="2">
    <source>
        <dbReference type="ARBA" id="ARBA00022737"/>
    </source>
</evidence>
<keyword evidence="1" id="KW-0479">Metal-binding</keyword>
<dbReference type="GO" id="GO:0000977">
    <property type="term" value="F:RNA polymerase II transcription regulatory region sequence-specific DNA binding"/>
    <property type="evidence" value="ECO:0007669"/>
    <property type="project" value="TreeGrafter"/>
</dbReference>
<feature type="region of interest" description="Disordered" evidence="7">
    <location>
        <begin position="738"/>
        <end position="762"/>
    </location>
</feature>
<proteinExistence type="predicted"/>
<dbReference type="GO" id="GO:0000981">
    <property type="term" value="F:DNA-binding transcription factor activity, RNA polymerase II-specific"/>
    <property type="evidence" value="ECO:0007669"/>
    <property type="project" value="TreeGrafter"/>
</dbReference>
<evidence type="ECO:0000256" key="7">
    <source>
        <dbReference type="SAM" id="MobiDB-lite"/>
    </source>
</evidence>
<dbReference type="Proteomes" id="UP000265100">
    <property type="component" value="Chromosome 22"/>
</dbReference>
<dbReference type="InterPro" id="IPR059074">
    <property type="entry name" value="zf-C2H2_Z280C_D"/>
</dbReference>
<feature type="compositionally biased region" description="Low complexity" evidence="7">
    <location>
        <begin position="751"/>
        <end position="760"/>
    </location>
</feature>
<dbReference type="InterPro" id="IPR004875">
    <property type="entry name" value="DDE_SF_endonuclease_dom"/>
</dbReference>
<feature type="compositionally biased region" description="Acidic residues" evidence="7">
    <location>
        <begin position="21"/>
        <end position="40"/>
    </location>
</feature>
<dbReference type="PANTHER" id="PTHR24409:SF295">
    <property type="entry name" value="AZ2-RELATED"/>
    <property type="match status" value="1"/>
</dbReference>
<feature type="compositionally biased region" description="Low complexity" evidence="7">
    <location>
        <begin position="1210"/>
        <end position="1225"/>
    </location>
</feature>
<dbReference type="AlphaFoldDB" id="A0AAX7T9C8"/>
<feature type="region of interest" description="Disordered" evidence="7">
    <location>
        <begin position="169"/>
        <end position="216"/>
    </location>
</feature>
<dbReference type="SUPFAM" id="SSF57667">
    <property type="entry name" value="beta-beta-alpha zinc fingers"/>
    <property type="match status" value="2"/>
</dbReference>
<reference evidence="9" key="1">
    <citation type="submission" date="2018-05" db="EMBL/GenBank/DDBJ databases">
        <authorList>
            <person name="Datahose"/>
        </authorList>
    </citation>
    <scope>NUCLEOTIDE SEQUENCE</scope>
</reference>
<keyword evidence="4" id="KW-0862">Zinc</keyword>
<dbReference type="SMART" id="SM00355">
    <property type="entry name" value="ZnF_C2H2"/>
    <property type="match status" value="8"/>
</dbReference>
<feature type="compositionally biased region" description="Basic and acidic residues" evidence="7">
    <location>
        <begin position="1226"/>
        <end position="1247"/>
    </location>
</feature>
<reference evidence="9" key="2">
    <citation type="submission" date="2025-08" db="UniProtKB">
        <authorList>
            <consortium name="Ensembl"/>
        </authorList>
    </citation>
    <scope>IDENTIFICATION</scope>
</reference>
<feature type="compositionally biased region" description="Polar residues" evidence="7">
    <location>
        <begin position="298"/>
        <end position="308"/>
    </location>
</feature>
<evidence type="ECO:0000313" key="10">
    <source>
        <dbReference type="Proteomes" id="UP000265100"/>
    </source>
</evidence>
<protein>
    <recommendedName>
        <fullName evidence="8">C2H2-type domain-containing protein</fullName>
    </recommendedName>
</protein>
<evidence type="ECO:0000256" key="6">
    <source>
        <dbReference type="PROSITE-ProRule" id="PRU00042"/>
    </source>
</evidence>
<dbReference type="PROSITE" id="PS50157">
    <property type="entry name" value="ZINC_FINGER_C2H2_2"/>
    <property type="match status" value="2"/>
</dbReference>
<feature type="region of interest" description="Disordered" evidence="7">
    <location>
        <begin position="1209"/>
        <end position="1247"/>
    </location>
</feature>
<name>A0AAX7T9C8_ASTCA</name>
<feature type="region of interest" description="Disordered" evidence="7">
    <location>
        <begin position="1"/>
        <end position="43"/>
    </location>
</feature>
<keyword evidence="2" id="KW-0677">Repeat</keyword>
<dbReference type="InterPro" id="IPR036236">
    <property type="entry name" value="Znf_C2H2_sf"/>
</dbReference>
<evidence type="ECO:0000256" key="5">
    <source>
        <dbReference type="ARBA" id="ARBA00023125"/>
    </source>
</evidence>
<dbReference type="InterPro" id="IPR057618">
    <property type="entry name" value="Znf_POGZ/Z280C-D-like"/>
</dbReference>
<evidence type="ECO:0000256" key="1">
    <source>
        <dbReference type="ARBA" id="ARBA00022723"/>
    </source>
</evidence>
<feature type="compositionally biased region" description="Polar residues" evidence="7">
    <location>
        <begin position="169"/>
        <end position="188"/>
    </location>
</feature>
<evidence type="ECO:0000256" key="3">
    <source>
        <dbReference type="ARBA" id="ARBA00022771"/>
    </source>
</evidence>
<keyword evidence="10" id="KW-1185">Reference proteome</keyword>
<dbReference type="Pfam" id="PF25414">
    <property type="entry name" value="zf-C2H2_Z280C_D"/>
    <property type="match status" value="1"/>
</dbReference>
<feature type="domain" description="C2H2-type" evidence="8">
    <location>
        <begin position="378"/>
        <end position="400"/>
    </location>
</feature>
<dbReference type="Gene3D" id="3.30.160.60">
    <property type="entry name" value="Classic Zinc Finger"/>
    <property type="match status" value="2"/>
</dbReference>
<evidence type="ECO:0000259" key="8">
    <source>
        <dbReference type="PROSITE" id="PS50157"/>
    </source>
</evidence>
<feature type="region of interest" description="Disordered" evidence="7">
    <location>
        <begin position="256"/>
        <end position="308"/>
    </location>
</feature>
<feature type="compositionally biased region" description="Basic and acidic residues" evidence="7">
    <location>
        <begin position="269"/>
        <end position="279"/>
    </location>
</feature>
<keyword evidence="5" id="KW-0238">DNA-binding</keyword>
<dbReference type="PANTHER" id="PTHR24409">
    <property type="entry name" value="ZINC FINGER PROTEIN 142"/>
    <property type="match status" value="1"/>
</dbReference>